<keyword evidence="2" id="KW-0186">Copper</keyword>
<name>A0ABU4VN90_9ACTN</name>
<dbReference type="InterPro" id="IPR036249">
    <property type="entry name" value="Thioredoxin-like_sf"/>
</dbReference>
<proteinExistence type="inferred from homology"/>
<dbReference type="PANTHER" id="PTHR12151:SF25">
    <property type="entry name" value="LINALOOL DEHYDRATASE_ISOMERASE DOMAIN-CONTAINING PROTEIN"/>
    <property type="match status" value="1"/>
</dbReference>
<keyword evidence="3" id="KW-0812">Transmembrane</keyword>
<dbReference type="PROSITE" id="PS51352">
    <property type="entry name" value="THIOREDOXIN_2"/>
    <property type="match status" value="1"/>
</dbReference>
<sequence length="225" mass="24338">MADPPVPERPGPGIPPRLLYASVVACLVALGVVAVLALARPTDPVQRLADGVIGPRTAFFGATRGGRPSPPFRLRDQRGRITTLDELRGQPVVLTFLFSTCKDTCPILARQIAGALDRLDEPIPAIAISVDPKGDTPSSAQRFLNRMRLGDRMRYLLGSREQLASVWRAYGIQPQGAAFDHSAYVVLLDDRGRQQVSFPADKVTDDGLLHDIRVLQARPTTGGSP</sequence>
<dbReference type="EMBL" id="JAXAVX010000012">
    <property type="protein sequence ID" value="MDX8153311.1"/>
    <property type="molecule type" value="Genomic_DNA"/>
</dbReference>
<dbReference type="CDD" id="cd02968">
    <property type="entry name" value="SCO"/>
    <property type="match status" value="1"/>
</dbReference>
<dbReference type="SUPFAM" id="SSF52833">
    <property type="entry name" value="Thioredoxin-like"/>
    <property type="match status" value="1"/>
</dbReference>
<protein>
    <submittedName>
        <fullName evidence="5">SCO family protein</fullName>
    </submittedName>
</protein>
<dbReference type="InterPro" id="IPR013766">
    <property type="entry name" value="Thioredoxin_domain"/>
</dbReference>
<dbReference type="Pfam" id="PF02630">
    <property type="entry name" value="SCO1-SenC"/>
    <property type="match status" value="1"/>
</dbReference>
<reference evidence="5 6" key="1">
    <citation type="submission" date="2023-11" db="EMBL/GenBank/DDBJ databases">
        <authorList>
            <person name="Xu M."/>
            <person name="Jiang T."/>
        </authorList>
    </citation>
    <scope>NUCLEOTIDE SEQUENCE [LARGE SCALE GENOMIC DNA]</scope>
    <source>
        <strain evidence="5 6">SD</strain>
    </source>
</reference>
<organism evidence="5 6">
    <name type="scientific">Patulibacter brassicae</name>
    <dbReference type="NCBI Taxonomy" id="1705717"/>
    <lineage>
        <taxon>Bacteria</taxon>
        <taxon>Bacillati</taxon>
        <taxon>Actinomycetota</taxon>
        <taxon>Thermoleophilia</taxon>
        <taxon>Solirubrobacterales</taxon>
        <taxon>Patulibacteraceae</taxon>
        <taxon>Patulibacter</taxon>
    </lineage>
</organism>
<evidence type="ECO:0000259" key="4">
    <source>
        <dbReference type="PROSITE" id="PS51352"/>
    </source>
</evidence>
<dbReference type="Gene3D" id="3.40.30.10">
    <property type="entry name" value="Glutaredoxin"/>
    <property type="match status" value="1"/>
</dbReference>
<evidence type="ECO:0000256" key="1">
    <source>
        <dbReference type="ARBA" id="ARBA00010996"/>
    </source>
</evidence>
<keyword evidence="3" id="KW-0472">Membrane</keyword>
<feature type="domain" description="Thioredoxin" evidence="4">
    <location>
        <begin position="63"/>
        <end position="217"/>
    </location>
</feature>
<dbReference type="RefSeq" id="WP_319955460.1">
    <property type="nucleotide sequence ID" value="NZ_JAXAVX010000012.1"/>
</dbReference>
<accession>A0ABU4VN90</accession>
<keyword evidence="6" id="KW-1185">Reference proteome</keyword>
<keyword evidence="3" id="KW-1133">Transmembrane helix</keyword>
<dbReference type="Proteomes" id="UP001277761">
    <property type="component" value="Unassembled WGS sequence"/>
</dbReference>
<comment type="caution">
    <text evidence="5">The sequence shown here is derived from an EMBL/GenBank/DDBJ whole genome shotgun (WGS) entry which is preliminary data.</text>
</comment>
<feature type="transmembrane region" description="Helical" evidence="3">
    <location>
        <begin position="20"/>
        <end position="39"/>
    </location>
</feature>
<dbReference type="InterPro" id="IPR003782">
    <property type="entry name" value="SCO1/SenC"/>
</dbReference>
<gene>
    <name evidence="5" type="ORF">SK069_17060</name>
</gene>
<evidence type="ECO:0000313" key="6">
    <source>
        <dbReference type="Proteomes" id="UP001277761"/>
    </source>
</evidence>
<comment type="similarity">
    <text evidence="1">Belongs to the SCO1/2 family.</text>
</comment>
<evidence type="ECO:0000256" key="2">
    <source>
        <dbReference type="ARBA" id="ARBA00023008"/>
    </source>
</evidence>
<evidence type="ECO:0000313" key="5">
    <source>
        <dbReference type="EMBL" id="MDX8153311.1"/>
    </source>
</evidence>
<evidence type="ECO:0000256" key="3">
    <source>
        <dbReference type="SAM" id="Phobius"/>
    </source>
</evidence>
<dbReference type="PANTHER" id="PTHR12151">
    <property type="entry name" value="ELECTRON TRANSPORT PROTIN SCO1/SENC FAMILY MEMBER"/>
    <property type="match status" value="1"/>
</dbReference>